<dbReference type="Pfam" id="PF00583">
    <property type="entry name" value="Acetyltransf_1"/>
    <property type="match status" value="1"/>
</dbReference>
<dbReference type="PANTHER" id="PTHR43420">
    <property type="entry name" value="ACETYLTRANSFERASE"/>
    <property type="match status" value="1"/>
</dbReference>
<dbReference type="InterPro" id="IPR016181">
    <property type="entry name" value="Acyl_CoA_acyltransferase"/>
</dbReference>
<dbReference type="NCBIfam" id="TIGR01575">
    <property type="entry name" value="rimI"/>
    <property type="match status" value="1"/>
</dbReference>
<evidence type="ECO:0000259" key="6">
    <source>
        <dbReference type="PROSITE" id="PS51186"/>
    </source>
</evidence>
<dbReference type="InterPro" id="IPR006464">
    <property type="entry name" value="AcTrfase_RimI/Ard1"/>
</dbReference>
<comment type="function">
    <text evidence="5">Acetylates the N-terminal alanine of ribosomal protein bS18.</text>
</comment>
<organism evidence="7">
    <name type="scientific">Blautia hansenii</name>
    <name type="common">Ruminococcus hansenii</name>
    <dbReference type="NCBI Taxonomy" id="1322"/>
    <lineage>
        <taxon>Bacteria</taxon>
        <taxon>Bacillati</taxon>
        <taxon>Bacillota</taxon>
        <taxon>Clostridia</taxon>
        <taxon>Lachnospirales</taxon>
        <taxon>Lachnospiraceae</taxon>
        <taxon>Blautia</taxon>
    </lineage>
</organism>
<dbReference type="SUPFAM" id="SSF55729">
    <property type="entry name" value="Acyl-CoA N-acyltransferases (Nat)"/>
    <property type="match status" value="1"/>
</dbReference>
<comment type="catalytic activity">
    <reaction evidence="5">
        <text>N-terminal L-alanyl-[ribosomal protein bS18] + acetyl-CoA = N-terminal N(alpha)-acetyl-L-alanyl-[ribosomal protein bS18] + CoA + H(+)</text>
        <dbReference type="Rhea" id="RHEA:43756"/>
        <dbReference type="Rhea" id="RHEA-COMP:10676"/>
        <dbReference type="Rhea" id="RHEA-COMP:10677"/>
        <dbReference type="ChEBI" id="CHEBI:15378"/>
        <dbReference type="ChEBI" id="CHEBI:57287"/>
        <dbReference type="ChEBI" id="CHEBI:57288"/>
        <dbReference type="ChEBI" id="CHEBI:64718"/>
        <dbReference type="ChEBI" id="CHEBI:83683"/>
        <dbReference type="EC" id="2.3.1.266"/>
    </reaction>
</comment>
<dbReference type="GO" id="GO:0008999">
    <property type="term" value="F:protein-N-terminal-alanine acetyltransferase activity"/>
    <property type="evidence" value="ECO:0007669"/>
    <property type="project" value="UniProtKB-EC"/>
</dbReference>
<protein>
    <recommendedName>
        <fullName evidence="5">[Ribosomal protein bS18]-alanine N-acetyltransferase</fullName>
        <ecNumber evidence="5">2.3.1.266</ecNumber>
    </recommendedName>
</protein>
<comment type="subcellular location">
    <subcellularLocation>
        <location evidence="5">Cytoplasm</location>
    </subcellularLocation>
</comment>
<evidence type="ECO:0000256" key="4">
    <source>
        <dbReference type="ARBA" id="ARBA00023315"/>
    </source>
</evidence>
<accession>A0A6N2SWK8</accession>
<dbReference type="PANTHER" id="PTHR43420:SF44">
    <property type="entry name" value="ACETYLTRANSFERASE YPEA"/>
    <property type="match status" value="1"/>
</dbReference>
<feature type="domain" description="N-acetyltransferase" evidence="6">
    <location>
        <begin position="2"/>
        <end position="144"/>
    </location>
</feature>
<evidence type="ECO:0000313" key="7">
    <source>
        <dbReference type="EMBL" id="VYS97524.1"/>
    </source>
</evidence>
<dbReference type="InterPro" id="IPR000182">
    <property type="entry name" value="GNAT_dom"/>
</dbReference>
<dbReference type="RefSeq" id="WP_004220548.1">
    <property type="nucleotide sequence ID" value="NZ_CACRSY010000009.1"/>
</dbReference>
<dbReference type="PROSITE" id="PS51186">
    <property type="entry name" value="GNAT"/>
    <property type="match status" value="1"/>
</dbReference>
<keyword evidence="3 7" id="KW-0808">Transferase</keyword>
<evidence type="ECO:0000256" key="1">
    <source>
        <dbReference type="ARBA" id="ARBA00005395"/>
    </source>
</evidence>
<dbReference type="Gene3D" id="3.40.630.30">
    <property type="match status" value="1"/>
</dbReference>
<name>A0A6N2SWK8_BLAHA</name>
<dbReference type="InterPro" id="IPR050680">
    <property type="entry name" value="YpeA/RimI_acetyltransf"/>
</dbReference>
<dbReference type="AlphaFoldDB" id="A0A6N2SWK8"/>
<evidence type="ECO:0000256" key="2">
    <source>
        <dbReference type="ARBA" id="ARBA00022490"/>
    </source>
</evidence>
<dbReference type="EMBL" id="CACRSY010000009">
    <property type="protein sequence ID" value="VYS97524.1"/>
    <property type="molecule type" value="Genomic_DNA"/>
</dbReference>
<sequence length="144" mass="16509">MLEIREMREQDAAAVAQIEAENFSKPWKEADFLGAVRDEKALYLVAYLDKILVGYIGMWMVLDEGEITNVSVKKEYQGQKIGRALLEKLEISGRAKGVSTYFLEVRESNQNARRLYESCGFSVLSIRKNFYDEPVENGIVMCKR</sequence>
<keyword evidence="4 7" id="KW-0012">Acyltransferase</keyword>
<dbReference type="GO" id="GO:0005737">
    <property type="term" value="C:cytoplasm"/>
    <property type="evidence" value="ECO:0007669"/>
    <property type="project" value="UniProtKB-SubCell"/>
</dbReference>
<evidence type="ECO:0000256" key="5">
    <source>
        <dbReference type="RuleBase" id="RU363094"/>
    </source>
</evidence>
<keyword evidence="2 5" id="KW-0963">Cytoplasm</keyword>
<dbReference type="EC" id="2.3.1.266" evidence="5"/>
<dbReference type="CDD" id="cd04301">
    <property type="entry name" value="NAT_SF"/>
    <property type="match status" value="1"/>
</dbReference>
<gene>
    <name evidence="7" type="primary">ypeA_2</name>
    <name evidence="7" type="ORF">BHLFYP23_02303</name>
</gene>
<comment type="similarity">
    <text evidence="1 5">Belongs to the acetyltransferase family. RimI subfamily.</text>
</comment>
<reference evidence="7" key="1">
    <citation type="submission" date="2019-11" db="EMBL/GenBank/DDBJ databases">
        <authorList>
            <person name="Feng L."/>
        </authorList>
    </citation>
    <scope>NUCLEOTIDE SEQUENCE</scope>
    <source>
        <strain evidence="7">BhanseniiLFYP23</strain>
    </source>
</reference>
<evidence type="ECO:0000256" key="3">
    <source>
        <dbReference type="ARBA" id="ARBA00022679"/>
    </source>
</evidence>
<proteinExistence type="inferred from homology"/>